<evidence type="ECO:0000256" key="3">
    <source>
        <dbReference type="ARBA" id="ARBA00022679"/>
    </source>
</evidence>
<dbReference type="SUPFAM" id="SSF55874">
    <property type="entry name" value="ATPase domain of HSP90 chaperone/DNA topoisomerase II/histidine kinase"/>
    <property type="match status" value="1"/>
</dbReference>
<proteinExistence type="predicted"/>
<organism evidence="8 9">
    <name type="scientific">Xanthocytophaga flava</name>
    <dbReference type="NCBI Taxonomy" id="3048013"/>
    <lineage>
        <taxon>Bacteria</taxon>
        <taxon>Pseudomonadati</taxon>
        <taxon>Bacteroidota</taxon>
        <taxon>Cytophagia</taxon>
        <taxon>Cytophagales</taxon>
        <taxon>Rhodocytophagaceae</taxon>
        <taxon>Xanthocytophaga</taxon>
    </lineage>
</organism>
<dbReference type="Proteomes" id="UP001241110">
    <property type="component" value="Unassembled WGS sequence"/>
</dbReference>
<protein>
    <recommendedName>
        <fullName evidence="2">histidine kinase</fullName>
        <ecNumber evidence="2">2.7.13.3</ecNumber>
    </recommendedName>
</protein>
<dbReference type="GO" id="GO:0000160">
    <property type="term" value="P:phosphorelay signal transduction system"/>
    <property type="evidence" value="ECO:0007669"/>
    <property type="project" value="UniProtKB-KW"/>
</dbReference>
<dbReference type="PANTHER" id="PTHR24421:SF10">
    <property type="entry name" value="NITRATE_NITRITE SENSOR PROTEIN NARQ"/>
    <property type="match status" value="1"/>
</dbReference>
<evidence type="ECO:0000256" key="4">
    <source>
        <dbReference type="ARBA" id="ARBA00022777"/>
    </source>
</evidence>
<evidence type="ECO:0000256" key="6">
    <source>
        <dbReference type="SAM" id="Phobius"/>
    </source>
</evidence>
<name>A0AAE3U9R1_9BACT</name>
<dbReference type="GO" id="GO:0005524">
    <property type="term" value="F:ATP binding"/>
    <property type="evidence" value="ECO:0007669"/>
    <property type="project" value="UniProtKB-KW"/>
</dbReference>
<dbReference type="Pfam" id="PF02518">
    <property type="entry name" value="HATPase_c"/>
    <property type="match status" value="1"/>
</dbReference>
<dbReference type="GO" id="GO:0004673">
    <property type="term" value="F:protein histidine kinase activity"/>
    <property type="evidence" value="ECO:0007669"/>
    <property type="project" value="UniProtKB-EC"/>
</dbReference>
<dbReference type="PROSITE" id="PS50109">
    <property type="entry name" value="HIS_KIN"/>
    <property type="match status" value="1"/>
</dbReference>
<dbReference type="RefSeq" id="WP_313984559.1">
    <property type="nucleotide sequence ID" value="NZ_JASJOS010000013.1"/>
</dbReference>
<dbReference type="Gene3D" id="3.30.565.10">
    <property type="entry name" value="Histidine kinase-like ATPase, C-terminal domain"/>
    <property type="match status" value="1"/>
</dbReference>
<gene>
    <name evidence="8" type="ORF">QNI16_25855</name>
</gene>
<keyword evidence="8" id="KW-0067">ATP-binding</keyword>
<keyword evidence="5" id="KW-0902">Two-component regulatory system</keyword>
<evidence type="ECO:0000313" key="9">
    <source>
        <dbReference type="Proteomes" id="UP001241110"/>
    </source>
</evidence>
<dbReference type="AlphaFoldDB" id="A0AAE3U9R1"/>
<evidence type="ECO:0000256" key="2">
    <source>
        <dbReference type="ARBA" id="ARBA00012438"/>
    </source>
</evidence>
<comment type="caution">
    <text evidence="8">The sequence shown here is derived from an EMBL/GenBank/DDBJ whole genome shotgun (WGS) entry which is preliminary data.</text>
</comment>
<dbReference type="SMART" id="SM00387">
    <property type="entry name" value="HATPase_c"/>
    <property type="match status" value="1"/>
</dbReference>
<keyword evidence="6" id="KW-0812">Transmembrane</keyword>
<evidence type="ECO:0000313" key="8">
    <source>
        <dbReference type="EMBL" id="MDJ1483947.1"/>
    </source>
</evidence>
<dbReference type="CDD" id="cd16917">
    <property type="entry name" value="HATPase_UhpB-NarQ-NarX-like"/>
    <property type="match status" value="1"/>
</dbReference>
<sequence length="290" mass="33336">MAQQTNVTDFLILIIGTLTTVLTVSGVIFFAFIFQRKLYRKQAEFREIEKLLKKEELQSAYALIEGRESERKRIAEDLHDNLGSLLATLKIYIDTLRNQEVKHEEKQLLTNDQSDIYSISLYKDNRTALIQKIHSLVEAAARETRRISHDLDSGLLQYGGFQAAIEQLIEAINNSQKLFIETVIDITDPLDDELSLNVYRIIQELFANTLKHAHATKVRIEITQIPREYISIIFEDNGKGFNSEQVKKGIGLQHIYSRVERFYGHVTIDSSSEFGSTFIIEIPFNHPFSV</sequence>
<keyword evidence="8" id="KW-0547">Nucleotide-binding</keyword>
<comment type="catalytic activity">
    <reaction evidence="1">
        <text>ATP + protein L-histidine = ADP + protein N-phospho-L-histidine.</text>
        <dbReference type="EC" id="2.7.13.3"/>
    </reaction>
</comment>
<keyword evidence="6" id="KW-0472">Membrane</keyword>
<evidence type="ECO:0000259" key="7">
    <source>
        <dbReference type="PROSITE" id="PS50109"/>
    </source>
</evidence>
<accession>A0AAE3U9R1</accession>
<reference evidence="8" key="1">
    <citation type="submission" date="2023-05" db="EMBL/GenBank/DDBJ databases">
        <authorList>
            <person name="Zhang X."/>
        </authorList>
    </citation>
    <scope>NUCLEOTIDE SEQUENCE</scope>
    <source>
        <strain evidence="8">YF14B1</strain>
    </source>
</reference>
<keyword evidence="4" id="KW-0418">Kinase</keyword>
<dbReference type="InterPro" id="IPR003594">
    <property type="entry name" value="HATPase_dom"/>
</dbReference>
<feature type="domain" description="Histidine kinase" evidence="7">
    <location>
        <begin position="198"/>
        <end position="286"/>
    </location>
</feature>
<dbReference type="EC" id="2.7.13.3" evidence="2"/>
<dbReference type="PANTHER" id="PTHR24421">
    <property type="entry name" value="NITRATE/NITRITE SENSOR PROTEIN NARX-RELATED"/>
    <property type="match status" value="1"/>
</dbReference>
<dbReference type="EMBL" id="JASJOS010000013">
    <property type="protein sequence ID" value="MDJ1483947.1"/>
    <property type="molecule type" value="Genomic_DNA"/>
</dbReference>
<feature type="transmembrane region" description="Helical" evidence="6">
    <location>
        <begin position="12"/>
        <end position="34"/>
    </location>
</feature>
<dbReference type="InterPro" id="IPR050482">
    <property type="entry name" value="Sensor_HK_TwoCompSys"/>
</dbReference>
<dbReference type="InterPro" id="IPR005467">
    <property type="entry name" value="His_kinase_dom"/>
</dbReference>
<evidence type="ECO:0000256" key="1">
    <source>
        <dbReference type="ARBA" id="ARBA00000085"/>
    </source>
</evidence>
<dbReference type="Gene3D" id="1.20.5.1930">
    <property type="match status" value="1"/>
</dbReference>
<keyword evidence="3" id="KW-0808">Transferase</keyword>
<dbReference type="InterPro" id="IPR036890">
    <property type="entry name" value="HATPase_C_sf"/>
</dbReference>
<keyword evidence="6" id="KW-1133">Transmembrane helix</keyword>
<evidence type="ECO:0000256" key="5">
    <source>
        <dbReference type="ARBA" id="ARBA00023012"/>
    </source>
</evidence>